<protein>
    <submittedName>
        <fullName evidence="5">Permeases of the major facilitator superfamily</fullName>
    </submittedName>
</protein>
<gene>
    <name evidence="5" type="ORF">LT85_0199</name>
</gene>
<dbReference type="GO" id="GO:0022857">
    <property type="term" value="F:transmembrane transporter activity"/>
    <property type="evidence" value="ECO:0007669"/>
    <property type="project" value="InterPro"/>
</dbReference>
<dbReference type="KEGG" id="care:LT85_0199"/>
<evidence type="ECO:0000313" key="6">
    <source>
        <dbReference type="Proteomes" id="UP000030302"/>
    </source>
</evidence>
<dbReference type="InterPro" id="IPR011701">
    <property type="entry name" value="MFS"/>
</dbReference>
<feature type="transmembrane region" description="Helical" evidence="4">
    <location>
        <begin position="258"/>
        <end position="282"/>
    </location>
</feature>
<feature type="transmembrane region" description="Helical" evidence="4">
    <location>
        <begin position="354"/>
        <end position="373"/>
    </location>
</feature>
<feature type="transmembrane region" description="Helical" evidence="4">
    <location>
        <begin position="324"/>
        <end position="342"/>
    </location>
</feature>
<keyword evidence="2 4" id="KW-1133">Transmembrane helix</keyword>
<reference evidence="6" key="1">
    <citation type="journal article" date="2014" name="Soil Biol. Biochem.">
        <title>Structure and function of bacterial communities in ageing soils: Insights from the Mendocino ecological staircase.</title>
        <authorList>
            <person name="Uroz S."/>
            <person name="Tech J.J."/>
            <person name="Sawaya N.A."/>
            <person name="Frey-Klett P."/>
            <person name="Leveau J.H.J."/>
        </authorList>
    </citation>
    <scope>NUCLEOTIDE SEQUENCE [LARGE SCALE GENOMIC DNA]</scope>
    <source>
        <strain evidence="6">Cal35</strain>
    </source>
</reference>
<dbReference type="InterPro" id="IPR036259">
    <property type="entry name" value="MFS_trans_sf"/>
</dbReference>
<feature type="transmembrane region" description="Helical" evidence="4">
    <location>
        <begin position="294"/>
        <end position="312"/>
    </location>
</feature>
<organism evidence="5 6">
    <name type="scientific">Collimonas arenae</name>
    <dbReference type="NCBI Taxonomy" id="279058"/>
    <lineage>
        <taxon>Bacteria</taxon>
        <taxon>Pseudomonadati</taxon>
        <taxon>Pseudomonadota</taxon>
        <taxon>Betaproteobacteria</taxon>
        <taxon>Burkholderiales</taxon>
        <taxon>Oxalobacteraceae</taxon>
        <taxon>Collimonas</taxon>
    </lineage>
</organism>
<evidence type="ECO:0000256" key="4">
    <source>
        <dbReference type="SAM" id="Phobius"/>
    </source>
</evidence>
<evidence type="ECO:0000256" key="2">
    <source>
        <dbReference type="ARBA" id="ARBA00022989"/>
    </source>
</evidence>
<feature type="transmembrane region" description="Helical" evidence="4">
    <location>
        <begin position="102"/>
        <end position="121"/>
    </location>
</feature>
<feature type="transmembrane region" description="Helical" evidence="4">
    <location>
        <begin position="76"/>
        <end position="95"/>
    </location>
</feature>
<keyword evidence="1 4" id="KW-0812">Transmembrane</keyword>
<dbReference type="HOGENOM" id="CLU_720865_0_0_4"/>
<proteinExistence type="predicted"/>
<dbReference type="Pfam" id="PF07690">
    <property type="entry name" value="MFS_1"/>
    <property type="match status" value="1"/>
</dbReference>
<dbReference type="EMBL" id="CP009962">
    <property type="protein sequence ID" value="AIY39359.1"/>
    <property type="molecule type" value="Genomic_DNA"/>
</dbReference>
<evidence type="ECO:0000256" key="1">
    <source>
        <dbReference type="ARBA" id="ARBA00022692"/>
    </source>
</evidence>
<dbReference type="Proteomes" id="UP000030302">
    <property type="component" value="Chromosome"/>
</dbReference>
<name>A0A0A1F6R1_9BURK</name>
<dbReference type="OrthoDB" id="6838620at2"/>
<dbReference type="Gene3D" id="1.20.1250.20">
    <property type="entry name" value="MFS general substrate transporter like domains"/>
    <property type="match status" value="1"/>
</dbReference>
<dbReference type="AlphaFoldDB" id="A0A0A1F6R1"/>
<feature type="transmembrane region" description="Helical" evidence="4">
    <location>
        <begin position="127"/>
        <end position="145"/>
    </location>
</feature>
<keyword evidence="3 4" id="KW-0472">Membrane</keyword>
<feature type="transmembrane region" description="Helical" evidence="4">
    <location>
        <begin position="379"/>
        <end position="401"/>
    </location>
</feature>
<keyword evidence="6" id="KW-1185">Reference proteome</keyword>
<dbReference type="SUPFAM" id="SSF103473">
    <property type="entry name" value="MFS general substrate transporter"/>
    <property type="match status" value="1"/>
</dbReference>
<feature type="transmembrane region" description="Helical" evidence="4">
    <location>
        <begin position="227"/>
        <end position="246"/>
    </location>
</feature>
<feature type="transmembrane region" description="Helical" evidence="4">
    <location>
        <begin position="185"/>
        <end position="206"/>
    </location>
</feature>
<dbReference type="STRING" id="279058.LT85_0199"/>
<evidence type="ECO:0000256" key="3">
    <source>
        <dbReference type="ARBA" id="ARBA00023136"/>
    </source>
</evidence>
<dbReference type="RefSeq" id="WP_052134476.1">
    <property type="nucleotide sequence ID" value="NZ_CP009962.1"/>
</dbReference>
<sequence>MASTAAHASATAPSLHTGVAAAGAGTPLSPSAPAPREMLRLAIVYAVAINGTILTPFIVSSLMLRFGLDEGQGTMMTGFEMLGMAFSCMLLPHWVARYASRFARIGVCGTVAMQVASALLATTQAVSVARGLAGVFEGMLFMLVAARVARQPSAERIWGVIVLIGGLVNGALLIGISYLPERWAAQWLFLAMAALVVCTAPVLLQAGRAIVHDHADQKKSSDTGLPWLRIAAVWLLTILIYGVQAGQWAVTELAGQHAGLATSTIGILLSLSSFLGFLGCVASSLRGSHRHRRMIIVAAQLLMTVSVMWFFSARTGGAYFTSQLLLNVGFYALTPFLTGLLSEIDADGSLVSRTVVVTLVGVAVGTTVAGWLLTALGPAHFGMVLGIAVLLGIPLVAIAFAPGKRVRIE</sequence>
<feature type="transmembrane region" description="Helical" evidence="4">
    <location>
        <begin position="42"/>
        <end position="64"/>
    </location>
</feature>
<feature type="transmembrane region" description="Helical" evidence="4">
    <location>
        <begin position="157"/>
        <end position="179"/>
    </location>
</feature>
<evidence type="ECO:0000313" key="5">
    <source>
        <dbReference type="EMBL" id="AIY39359.1"/>
    </source>
</evidence>
<accession>A0A0A1F6R1</accession>